<proteinExistence type="predicted"/>
<dbReference type="RefSeq" id="WP_006430273.1">
    <property type="nucleotide sequence ID" value="NZ_AOID01000019.1"/>
</dbReference>
<dbReference type="EMBL" id="AOID01000019">
    <property type="protein sequence ID" value="ELY68911.1"/>
    <property type="molecule type" value="Genomic_DNA"/>
</dbReference>
<dbReference type="AlphaFoldDB" id="L9Y5I5"/>
<organism evidence="1 2">
    <name type="scientific">Natrinema versiforme JCM 10478</name>
    <dbReference type="NCBI Taxonomy" id="1227496"/>
    <lineage>
        <taxon>Archaea</taxon>
        <taxon>Methanobacteriati</taxon>
        <taxon>Methanobacteriota</taxon>
        <taxon>Stenosarchaea group</taxon>
        <taxon>Halobacteria</taxon>
        <taxon>Halobacteriales</taxon>
        <taxon>Natrialbaceae</taxon>
        <taxon>Natrinema</taxon>
    </lineage>
</organism>
<dbReference type="PATRIC" id="fig|1227496.3.peg.1226"/>
<gene>
    <name evidence="1" type="ORF">C489_06078</name>
</gene>
<dbReference type="Proteomes" id="UP000011632">
    <property type="component" value="Unassembled WGS sequence"/>
</dbReference>
<accession>L9Y5I5</accession>
<protein>
    <submittedName>
        <fullName evidence="1">Uncharacterized protein</fullName>
    </submittedName>
</protein>
<reference evidence="1 2" key="1">
    <citation type="journal article" date="2014" name="PLoS Genet.">
        <title>Phylogenetically driven sequencing of extremely halophilic archaea reveals strategies for static and dynamic osmo-response.</title>
        <authorList>
            <person name="Becker E.A."/>
            <person name="Seitzer P.M."/>
            <person name="Tritt A."/>
            <person name="Larsen D."/>
            <person name="Krusor M."/>
            <person name="Yao A.I."/>
            <person name="Wu D."/>
            <person name="Madern D."/>
            <person name="Eisen J.A."/>
            <person name="Darling A.E."/>
            <person name="Facciotti M.T."/>
        </authorList>
    </citation>
    <scope>NUCLEOTIDE SEQUENCE [LARGE SCALE GENOMIC DNA]</scope>
    <source>
        <strain evidence="1 2">JCM 10478</strain>
    </source>
</reference>
<dbReference type="STRING" id="1227496.C489_06078"/>
<evidence type="ECO:0000313" key="2">
    <source>
        <dbReference type="Proteomes" id="UP000011632"/>
    </source>
</evidence>
<keyword evidence="2" id="KW-1185">Reference proteome</keyword>
<comment type="caution">
    <text evidence="1">The sequence shown here is derived from an EMBL/GenBank/DDBJ whole genome shotgun (WGS) entry which is preliminary data.</text>
</comment>
<evidence type="ECO:0000313" key="1">
    <source>
        <dbReference type="EMBL" id="ELY68911.1"/>
    </source>
</evidence>
<sequence>MSRDLHETAYREWKERAAEEYVQAQRRAFLDGFETAAKEADEFGLFRQWLREQRDEAAQRYKETDDADYLGRKLAYQNVLVKLSEIGVRGGDDE</sequence>
<name>L9Y5I5_9EURY</name>